<name>A0A100JNY4_STRSC</name>
<comment type="catalytic activity">
    <reaction evidence="17 19">
        <text>alpha-ribazole + adenosylcob(III)inamide-GDP = adenosylcob(III)alamin + GMP + H(+)</text>
        <dbReference type="Rhea" id="RHEA:16049"/>
        <dbReference type="ChEBI" id="CHEBI:10329"/>
        <dbReference type="ChEBI" id="CHEBI:15378"/>
        <dbReference type="ChEBI" id="CHEBI:18408"/>
        <dbReference type="ChEBI" id="CHEBI:58115"/>
        <dbReference type="ChEBI" id="CHEBI:60487"/>
        <dbReference type="EC" id="2.7.8.26"/>
    </reaction>
</comment>
<feature type="transmembrane region" description="Helical" evidence="19">
    <location>
        <begin position="43"/>
        <end position="69"/>
    </location>
</feature>
<evidence type="ECO:0000256" key="19">
    <source>
        <dbReference type="HAMAP-Rule" id="MF_00719"/>
    </source>
</evidence>
<proteinExistence type="inferred from homology"/>
<evidence type="ECO:0000313" key="21">
    <source>
        <dbReference type="Proteomes" id="UP000067448"/>
    </source>
</evidence>
<keyword evidence="13 19" id="KW-0472">Membrane</keyword>
<reference evidence="20 21" key="2">
    <citation type="journal article" date="2016" name="Genome Announc.">
        <title>Draft Genome Sequences of Streptomyces scabiei S58, Streptomyces turgidiscabies T45, and Streptomyces acidiscabies a10, the Pathogens of Potato Common Scab, Isolated in Japan.</title>
        <authorList>
            <person name="Tomihama T."/>
            <person name="Nishi Y."/>
            <person name="Sakai M."/>
            <person name="Ikenaga M."/>
            <person name="Okubo T."/>
            <person name="Ikeda S."/>
        </authorList>
    </citation>
    <scope>NUCLEOTIDE SEQUENCE [LARGE SCALE GENOMIC DNA]</scope>
    <source>
        <strain evidence="20 21">S58</strain>
    </source>
</reference>
<evidence type="ECO:0000256" key="10">
    <source>
        <dbReference type="ARBA" id="ARBA00022692"/>
    </source>
</evidence>
<evidence type="ECO:0000256" key="11">
    <source>
        <dbReference type="ARBA" id="ARBA00022842"/>
    </source>
</evidence>
<comment type="caution">
    <text evidence="20">The sequence shown here is derived from an EMBL/GenBank/DDBJ whole genome shotgun (WGS) entry which is preliminary data.</text>
</comment>
<accession>A0A100JNY4</accession>
<evidence type="ECO:0000313" key="20">
    <source>
        <dbReference type="EMBL" id="GAQ63030.1"/>
    </source>
</evidence>
<evidence type="ECO:0000256" key="6">
    <source>
        <dbReference type="ARBA" id="ARBA00015850"/>
    </source>
</evidence>
<feature type="transmembrane region" description="Helical" evidence="19">
    <location>
        <begin position="150"/>
        <end position="170"/>
    </location>
</feature>
<evidence type="ECO:0000256" key="8">
    <source>
        <dbReference type="ARBA" id="ARBA00022573"/>
    </source>
</evidence>
<feature type="transmembrane region" description="Helical" evidence="19">
    <location>
        <begin position="124"/>
        <end position="144"/>
    </location>
</feature>
<reference evidence="21" key="3">
    <citation type="submission" date="2016-02" db="EMBL/GenBank/DDBJ databases">
        <title>Draft genome of pathogenic Streptomyces sp. in Japan.</title>
        <authorList>
            <person name="Tomihama T."/>
            <person name="Ikenaga M."/>
            <person name="Sakai M."/>
            <person name="Okubo T."/>
            <person name="Ikeda S."/>
        </authorList>
    </citation>
    <scope>NUCLEOTIDE SEQUENCE [LARGE SCALE GENOMIC DNA]</scope>
    <source>
        <strain evidence="21">S58</strain>
    </source>
</reference>
<evidence type="ECO:0000256" key="7">
    <source>
        <dbReference type="ARBA" id="ARBA00022475"/>
    </source>
</evidence>
<feature type="transmembrane region" description="Helical" evidence="19">
    <location>
        <begin position="182"/>
        <end position="212"/>
    </location>
</feature>
<comment type="pathway">
    <text evidence="3 19">Cofactor biosynthesis; adenosylcobalamin biosynthesis; adenosylcobalamin from cob(II)yrinate a,c-diamide: step 7/7.</text>
</comment>
<dbReference type="EMBL" id="BCMM01000014">
    <property type="protein sequence ID" value="GAQ63030.1"/>
    <property type="molecule type" value="Genomic_DNA"/>
</dbReference>
<evidence type="ECO:0000256" key="18">
    <source>
        <dbReference type="ARBA" id="ARBA00049504"/>
    </source>
</evidence>
<organism evidence="20 21">
    <name type="scientific">Streptomyces scabiei</name>
    <dbReference type="NCBI Taxonomy" id="1930"/>
    <lineage>
        <taxon>Bacteria</taxon>
        <taxon>Bacillati</taxon>
        <taxon>Actinomycetota</taxon>
        <taxon>Actinomycetes</taxon>
        <taxon>Kitasatosporales</taxon>
        <taxon>Streptomycetaceae</taxon>
        <taxon>Streptomyces</taxon>
    </lineage>
</organism>
<keyword evidence="10 19" id="KW-0812">Transmembrane</keyword>
<evidence type="ECO:0000256" key="16">
    <source>
        <dbReference type="ARBA" id="ARBA00032853"/>
    </source>
</evidence>
<dbReference type="HAMAP" id="MF_00719">
    <property type="entry name" value="CobS"/>
    <property type="match status" value="1"/>
</dbReference>
<reference evidence="21" key="1">
    <citation type="submission" date="2015-11" db="EMBL/GenBank/DDBJ databases">
        <authorList>
            <consortium name="Cross-ministerial Strategic Innovation Promotion Program (SIP) consortium"/>
            <person name="Tomihama T."/>
            <person name="Ikenaga M."/>
            <person name="Sakai M."/>
            <person name="Okubo T."/>
            <person name="Ikeda S."/>
        </authorList>
    </citation>
    <scope>NUCLEOTIDE SEQUENCE [LARGE SCALE GENOMIC DNA]</scope>
    <source>
        <strain evidence="21">S58</strain>
    </source>
</reference>
<dbReference type="GO" id="GO:0005886">
    <property type="term" value="C:plasma membrane"/>
    <property type="evidence" value="ECO:0007669"/>
    <property type="project" value="UniProtKB-SubCell"/>
</dbReference>
<comment type="function">
    <text evidence="14 19">Joins adenosylcobinamide-GDP and alpha-ribazole to generate adenosylcobalamin (Ado-cobalamin). Also synthesizes adenosylcobalamin 5'-phosphate from adenosylcobinamide-GDP and alpha-ribazole 5'-phosphate.</text>
</comment>
<gene>
    <name evidence="19 20" type="primary">cobS</name>
    <name evidence="20" type="ORF">SsS58_03406</name>
</gene>
<feature type="transmembrane region" description="Helical" evidence="19">
    <location>
        <begin position="218"/>
        <end position="236"/>
    </location>
</feature>
<dbReference type="RefSeq" id="WP_059080752.1">
    <property type="nucleotide sequence ID" value="NZ_BCMM01000014.1"/>
</dbReference>
<keyword evidence="8 19" id="KW-0169">Cobalamin biosynthesis</keyword>
<comment type="catalytic activity">
    <reaction evidence="18 19">
        <text>alpha-ribazole 5'-phosphate + adenosylcob(III)inamide-GDP = adenosylcob(III)alamin 5'-phosphate + GMP + H(+)</text>
        <dbReference type="Rhea" id="RHEA:23560"/>
        <dbReference type="ChEBI" id="CHEBI:15378"/>
        <dbReference type="ChEBI" id="CHEBI:57918"/>
        <dbReference type="ChEBI" id="CHEBI:58115"/>
        <dbReference type="ChEBI" id="CHEBI:60487"/>
        <dbReference type="ChEBI" id="CHEBI:60493"/>
        <dbReference type="EC" id="2.7.8.26"/>
    </reaction>
</comment>
<evidence type="ECO:0000256" key="13">
    <source>
        <dbReference type="ARBA" id="ARBA00023136"/>
    </source>
</evidence>
<evidence type="ECO:0000256" key="15">
    <source>
        <dbReference type="ARBA" id="ARBA00032605"/>
    </source>
</evidence>
<dbReference type="OrthoDB" id="9794223at2"/>
<evidence type="ECO:0000256" key="2">
    <source>
        <dbReference type="ARBA" id="ARBA00004651"/>
    </source>
</evidence>
<dbReference type="GO" id="GO:0051073">
    <property type="term" value="F:adenosylcobinamide-GDP ribazoletransferase activity"/>
    <property type="evidence" value="ECO:0007669"/>
    <property type="project" value="UniProtKB-UniRule"/>
</dbReference>
<keyword evidence="12 19" id="KW-1133">Transmembrane helix</keyword>
<comment type="subcellular location">
    <subcellularLocation>
        <location evidence="2 19">Cell membrane</location>
        <topology evidence="2 19">Multi-pass membrane protein</topology>
    </subcellularLocation>
</comment>
<evidence type="ECO:0000256" key="12">
    <source>
        <dbReference type="ARBA" id="ARBA00022989"/>
    </source>
</evidence>
<dbReference type="AlphaFoldDB" id="A0A100JNY4"/>
<keyword evidence="11 19" id="KW-0460">Magnesium</keyword>
<evidence type="ECO:0000256" key="17">
    <source>
        <dbReference type="ARBA" id="ARBA00048623"/>
    </source>
</evidence>
<dbReference type="PANTHER" id="PTHR34148:SF1">
    <property type="entry name" value="ADENOSYLCOBINAMIDE-GDP RIBAZOLETRANSFERASE"/>
    <property type="match status" value="1"/>
</dbReference>
<evidence type="ECO:0000256" key="14">
    <source>
        <dbReference type="ARBA" id="ARBA00025228"/>
    </source>
</evidence>
<dbReference type="Pfam" id="PF02654">
    <property type="entry name" value="CobS"/>
    <property type="match status" value="1"/>
</dbReference>
<evidence type="ECO:0000256" key="9">
    <source>
        <dbReference type="ARBA" id="ARBA00022679"/>
    </source>
</evidence>
<keyword evidence="9 19" id="KW-0808">Transferase</keyword>
<evidence type="ECO:0000256" key="5">
    <source>
        <dbReference type="ARBA" id="ARBA00013200"/>
    </source>
</evidence>
<comment type="cofactor">
    <cofactor evidence="1 19">
        <name>Mg(2+)</name>
        <dbReference type="ChEBI" id="CHEBI:18420"/>
    </cofactor>
</comment>
<dbReference type="PANTHER" id="PTHR34148">
    <property type="entry name" value="ADENOSYLCOBINAMIDE-GDP RIBAZOLETRANSFERASE"/>
    <property type="match status" value="1"/>
</dbReference>
<comment type="similarity">
    <text evidence="4 19">Belongs to the CobS family.</text>
</comment>
<keyword evidence="7 19" id="KW-1003">Cell membrane</keyword>
<dbReference type="Proteomes" id="UP000067448">
    <property type="component" value="Unassembled WGS sequence"/>
</dbReference>
<evidence type="ECO:0000256" key="4">
    <source>
        <dbReference type="ARBA" id="ARBA00010561"/>
    </source>
</evidence>
<dbReference type="GO" id="GO:0008818">
    <property type="term" value="F:cobalamin 5'-phosphate synthase activity"/>
    <property type="evidence" value="ECO:0007669"/>
    <property type="project" value="UniProtKB-UniRule"/>
</dbReference>
<dbReference type="UniPathway" id="UPA00148">
    <property type="reaction ID" value="UER00238"/>
</dbReference>
<dbReference type="GO" id="GO:0009236">
    <property type="term" value="P:cobalamin biosynthetic process"/>
    <property type="evidence" value="ECO:0007669"/>
    <property type="project" value="UniProtKB-UniRule"/>
</dbReference>
<evidence type="ECO:0000256" key="3">
    <source>
        <dbReference type="ARBA" id="ARBA00004663"/>
    </source>
</evidence>
<protein>
    <recommendedName>
        <fullName evidence="6 19">Adenosylcobinamide-GDP ribazoletransferase</fullName>
        <ecNumber evidence="5 19">2.7.8.26</ecNumber>
    </recommendedName>
    <alternativeName>
        <fullName evidence="16 19">Cobalamin synthase</fullName>
    </alternativeName>
    <alternativeName>
        <fullName evidence="15 19">Cobalamin-5'-phosphate synthase</fullName>
    </alternativeName>
</protein>
<evidence type="ECO:0000256" key="1">
    <source>
        <dbReference type="ARBA" id="ARBA00001946"/>
    </source>
</evidence>
<dbReference type="InterPro" id="IPR003805">
    <property type="entry name" value="CobS"/>
</dbReference>
<dbReference type="EC" id="2.7.8.26" evidence="5 19"/>
<feature type="transmembrane region" description="Helical" evidence="19">
    <location>
        <begin position="248"/>
        <end position="268"/>
    </location>
</feature>
<sequence length="269" mass="26119">MSTPPEPPVPPRPAPLDGPRFAFGTLTVLPVTVHRWDREAARAGMLCAPVAGLAVGLGAAALGGLLLLLGAGPQLAAVASVAVPAVLTRGLHLDGLADTADGLGSGRPAEDALRIMKQSDIGPFGVVTLVLVLLAQAAALTGAYGESWGLGALATAVSATAARLALTLAARAGVPPARPEGLGAAVAGVVPPGSALLVAALVGCAAAGAGALLGPYDLGRAVLAVVVACGAAELLLRHCVRRFGGVTGDVFGALAETAATAALVVFALG</sequence>